<evidence type="ECO:0000256" key="4">
    <source>
        <dbReference type="ARBA" id="ARBA00023242"/>
    </source>
</evidence>
<dbReference type="Pfam" id="PF05916">
    <property type="entry name" value="Sld5"/>
    <property type="match status" value="1"/>
</dbReference>
<dbReference type="PANTHER" id="PTHR12772">
    <property type="entry name" value="DNA REPLICATION COMPLEX GINS PROTEIN PSF2"/>
    <property type="match status" value="1"/>
</dbReference>
<dbReference type="AlphaFoldDB" id="A0A0G4IES0"/>
<evidence type="ECO:0000256" key="1">
    <source>
        <dbReference type="ARBA" id="ARBA00004123"/>
    </source>
</evidence>
<dbReference type="SUPFAM" id="SSF160059">
    <property type="entry name" value="PriA/YqbF domain"/>
    <property type="match status" value="1"/>
</dbReference>
<evidence type="ECO:0000256" key="3">
    <source>
        <dbReference type="ARBA" id="ARBA00022705"/>
    </source>
</evidence>
<evidence type="ECO:0000256" key="2">
    <source>
        <dbReference type="ARBA" id="ARBA00010565"/>
    </source>
</evidence>
<dbReference type="EMBL" id="CDMZ01005908">
    <property type="protein sequence ID" value="CEM55758.1"/>
    <property type="molecule type" value="Genomic_DNA"/>
</dbReference>
<keyword evidence="3" id="KW-0235">DNA replication</keyword>
<feature type="domain" description="GINS subunit" evidence="5">
    <location>
        <begin position="68"/>
        <end position="172"/>
    </location>
</feature>
<dbReference type="GO" id="GO:0000727">
    <property type="term" value="P:double-strand break repair via break-induced replication"/>
    <property type="evidence" value="ECO:0007669"/>
    <property type="project" value="TreeGrafter"/>
</dbReference>
<protein>
    <submittedName>
        <fullName evidence="7">Uncharacterized protein</fullName>
    </submittedName>
</protein>
<evidence type="ECO:0000313" key="7">
    <source>
        <dbReference type="EMBL" id="CEM55758.1"/>
    </source>
</evidence>
<sequence length="182" mass="21176">MTYADLEFLGEDTLVKVIPKITIDTTLQLLDQEVGPFMAHDREGVEVPFFVARQMQDLKWVYIQRPEWLNPVQLAAKIAEEREQSARLSELPPKFWELALLYLSEEETGMIQQEKKEIVSLLETLMQLRRDKITSDAKKIDSSFRHIQLTNLSQVEIMELRPQVLGLMNSYSALELHTMEDL</sequence>
<dbReference type="InterPro" id="IPR056784">
    <property type="entry name" value="PSF2_N"/>
</dbReference>
<dbReference type="InterPro" id="IPR007257">
    <property type="entry name" value="GINS_Psf2"/>
</dbReference>
<dbReference type="Gene3D" id="1.20.58.1020">
    <property type="match status" value="1"/>
</dbReference>
<dbReference type="VEuPathDB" id="CryptoDB:Cvel_13816"/>
<evidence type="ECO:0000259" key="6">
    <source>
        <dbReference type="Pfam" id="PF25005"/>
    </source>
</evidence>
<dbReference type="Pfam" id="PF25005">
    <property type="entry name" value="PSF2_N"/>
    <property type="match status" value="1"/>
</dbReference>
<organism evidence="7">
    <name type="scientific">Chromera velia CCMP2878</name>
    <dbReference type="NCBI Taxonomy" id="1169474"/>
    <lineage>
        <taxon>Eukaryota</taxon>
        <taxon>Sar</taxon>
        <taxon>Alveolata</taxon>
        <taxon>Colpodellida</taxon>
        <taxon>Chromeraceae</taxon>
        <taxon>Chromera</taxon>
    </lineage>
</organism>
<dbReference type="InterPro" id="IPR036224">
    <property type="entry name" value="GINS_bundle-like_dom_sf"/>
</dbReference>
<feature type="domain" description="DNA replication complex GINS protein PSF2 N-terminal" evidence="6">
    <location>
        <begin position="3"/>
        <end position="57"/>
    </location>
</feature>
<gene>
    <name evidence="7" type="ORF">Cvel_13816</name>
</gene>
<reference evidence="7" key="1">
    <citation type="submission" date="2014-11" db="EMBL/GenBank/DDBJ databases">
        <authorList>
            <person name="Otto D Thomas"/>
            <person name="Naeem Raeece"/>
        </authorList>
    </citation>
    <scope>NUCLEOTIDE SEQUENCE</scope>
</reference>
<comment type="subcellular location">
    <subcellularLocation>
        <location evidence="1">Nucleus</location>
    </subcellularLocation>
</comment>
<proteinExistence type="inferred from homology"/>
<dbReference type="GO" id="GO:0000811">
    <property type="term" value="C:GINS complex"/>
    <property type="evidence" value="ECO:0007669"/>
    <property type="project" value="TreeGrafter"/>
</dbReference>
<dbReference type="PANTHER" id="PTHR12772:SF0">
    <property type="entry name" value="DNA REPLICATION COMPLEX GINS PROTEIN PSF2"/>
    <property type="match status" value="1"/>
</dbReference>
<dbReference type="Gene3D" id="3.40.5.50">
    <property type="match status" value="1"/>
</dbReference>
<dbReference type="InterPro" id="IPR021151">
    <property type="entry name" value="GINS_A"/>
</dbReference>
<keyword evidence="4" id="KW-0539">Nucleus</keyword>
<accession>A0A0G4IES0</accession>
<dbReference type="SUPFAM" id="SSF158573">
    <property type="entry name" value="GINS helical bundle-like"/>
    <property type="match status" value="1"/>
</dbReference>
<comment type="similarity">
    <text evidence="2">Belongs to the GINS2/PSF2 family.</text>
</comment>
<name>A0A0G4IES0_9ALVE</name>
<dbReference type="GO" id="GO:0006260">
    <property type="term" value="P:DNA replication"/>
    <property type="evidence" value="ECO:0007669"/>
    <property type="project" value="UniProtKB-KW"/>
</dbReference>
<evidence type="ECO:0000259" key="5">
    <source>
        <dbReference type="Pfam" id="PF05916"/>
    </source>
</evidence>